<protein>
    <recommendedName>
        <fullName evidence="5">Lipoprotein</fullName>
    </recommendedName>
</protein>
<keyword evidence="4" id="KW-1185">Reference proteome</keyword>
<feature type="chain" id="PRO_5045270340" description="Lipoprotein" evidence="2">
    <location>
        <begin position="25"/>
        <end position="300"/>
    </location>
</feature>
<evidence type="ECO:0000313" key="3">
    <source>
        <dbReference type="EMBL" id="WXB17005.1"/>
    </source>
</evidence>
<accession>A0ABZ2M362</accession>
<sequence length="300" mass="31326">MRTMLGSALALVWIVAACSSSSNEDPSPGTVDGRDGGGGNSGDSGGGSSGSSSDGALKIVSLTSDVQAITGLHDPRPTVSHAVTFVAIVTARDGLDTIAGGQIVDEVGKTYAAFGTGAQKGTYTASVEWAQINRISPITFRAPKAGRKFIAQFFDNGGRKAEAPLDVSFFCGNDRHPDAWNACSGTCQHPIENRTSCGCDAVDCTKAHPANTVGNDYCWNGACKFVMTYQAGVSSAPDRCFEGSTALPELLDCTDVCPKRTDPPAGEEYPSLTDCRTVKNASRMPSGSTFKTGKAYRCYC</sequence>
<evidence type="ECO:0008006" key="5">
    <source>
        <dbReference type="Google" id="ProtNLM"/>
    </source>
</evidence>
<gene>
    <name evidence="3" type="ORF">LZC94_06945</name>
</gene>
<evidence type="ECO:0000313" key="4">
    <source>
        <dbReference type="Proteomes" id="UP001370348"/>
    </source>
</evidence>
<evidence type="ECO:0000256" key="2">
    <source>
        <dbReference type="SAM" id="SignalP"/>
    </source>
</evidence>
<dbReference type="EMBL" id="CP089984">
    <property type="protein sequence ID" value="WXB17005.1"/>
    <property type="molecule type" value="Genomic_DNA"/>
</dbReference>
<dbReference type="PROSITE" id="PS51257">
    <property type="entry name" value="PROKAR_LIPOPROTEIN"/>
    <property type="match status" value="1"/>
</dbReference>
<keyword evidence="2" id="KW-0732">Signal</keyword>
<dbReference type="Proteomes" id="UP001370348">
    <property type="component" value="Chromosome"/>
</dbReference>
<organism evidence="3 4">
    <name type="scientific">Pendulispora albinea</name>
    <dbReference type="NCBI Taxonomy" id="2741071"/>
    <lineage>
        <taxon>Bacteria</taxon>
        <taxon>Pseudomonadati</taxon>
        <taxon>Myxococcota</taxon>
        <taxon>Myxococcia</taxon>
        <taxon>Myxococcales</taxon>
        <taxon>Sorangiineae</taxon>
        <taxon>Pendulisporaceae</taxon>
        <taxon>Pendulispora</taxon>
    </lineage>
</organism>
<reference evidence="3 4" key="1">
    <citation type="submission" date="2021-12" db="EMBL/GenBank/DDBJ databases">
        <title>Discovery of the Pendulisporaceae a myxobacterial family with distinct sporulation behavior and unique specialized metabolism.</title>
        <authorList>
            <person name="Garcia R."/>
            <person name="Popoff A."/>
            <person name="Bader C.D."/>
            <person name="Loehr J."/>
            <person name="Walesch S."/>
            <person name="Walt C."/>
            <person name="Boldt J."/>
            <person name="Bunk B."/>
            <person name="Haeckl F.J.F.P.J."/>
            <person name="Gunesch A.P."/>
            <person name="Birkelbach J."/>
            <person name="Nuebel U."/>
            <person name="Pietschmann T."/>
            <person name="Bach T."/>
            <person name="Mueller R."/>
        </authorList>
    </citation>
    <scope>NUCLEOTIDE SEQUENCE [LARGE SCALE GENOMIC DNA]</scope>
    <source>
        <strain evidence="3 4">MSr11954</strain>
    </source>
</reference>
<feature type="signal peptide" evidence="2">
    <location>
        <begin position="1"/>
        <end position="24"/>
    </location>
</feature>
<feature type="region of interest" description="Disordered" evidence="1">
    <location>
        <begin position="20"/>
        <end position="53"/>
    </location>
</feature>
<proteinExistence type="predicted"/>
<evidence type="ECO:0000256" key="1">
    <source>
        <dbReference type="SAM" id="MobiDB-lite"/>
    </source>
</evidence>
<name>A0ABZ2M362_9BACT</name>
<dbReference type="RefSeq" id="WP_394826634.1">
    <property type="nucleotide sequence ID" value="NZ_CP089984.1"/>
</dbReference>
<feature type="compositionally biased region" description="Gly residues" evidence="1">
    <location>
        <begin position="36"/>
        <end position="49"/>
    </location>
</feature>